<keyword evidence="1" id="KW-1133">Transmembrane helix</keyword>
<dbReference type="EMBL" id="JACCBN010000001">
    <property type="protein sequence ID" value="NYD39066.1"/>
    <property type="molecule type" value="Genomic_DNA"/>
</dbReference>
<keyword evidence="1" id="KW-0812">Transmembrane</keyword>
<evidence type="ECO:0000256" key="1">
    <source>
        <dbReference type="SAM" id="Phobius"/>
    </source>
</evidence>
<keyword evidence="4" id="KW-1185">Reference proteome</keyword>
<feature type="transmembrane region" description="Helical" evidence="1">
    <location>
        <begin position="80"/>
        <end position="105"/>
    </location>
</feature>
<reference evidence="3 4" key="1">
    <citation type="submission" date="2020-07" db="EMBL/GenBank/DDBJ databases">
        <title>Sequencing the genomes of 1000 actinobacteria strains.</title>
        <authorList>
            <person name="Klenk H.-P."/>
        </authorList>
    </citation>
    <scope>NUCLEOTIDE SEQUENCE [LARGE SCALE GENOMIC DNA]</scope>
    <source>
        <strain evidence="3 4">DSM 45772</strain>
    </source>
</reference>
<accession>A0A7Y9J8F8</accession>
<feature type="transmembrane region" description="Helical" evidence="1">
    <location>
        <begin position="27"/>
        <end position="60"/>
    </location>
</feature>
<dbReference type="AlphaFoldDB" id="A0A7Y9J8F8"/>
<dbReference type="InterPro" id="IPR025241">
    <property type="entry name" value="DUF4190"/>
</dbReference>
<dbReference type="RefSeq" id="WP_179796430.1">
    <property type="nucleotide sequence ID" value="NZ_BAABHP010000022.1"/>
</dbReference>
<evidence type="ECO:0000313" key="3">
    <source>
        <dbReference type="EMBL" id="NYD39066.1"/>
    </source>
</evidence>
<feature type="domain" description="DUF4190" evidence="2">
    <location>
        <begin position="25"/>
        <end position="92"/>
    </location>
</feature>
<sequence length="155" mass="16014">MTEPFPQGQWDAGTAAPPPKPKNGMGVAALVFGILGLLTCWWLPVIGFIFGLLAVIFGVIGRGRVRKQQATNGGAALTGLILGLLSVIVNIILMIVVGVGLFAFFQSGGGNSLDQLQQCLAQAQNSGNPAAVQQALAQCQEQFQSQLPNLGGGGQ</sequence>
<dbReference type="Pfam" id="PF13828">
    <property type="entry name" value="DUF4190"/>
    <property type="match status" value="1"/>
</dbReference>
<comment type="caution">
    <text evidence="3">The sequence shown here is derived from an EMBL/GenBank/DDBJ whole genome shotgun (WGS) entry which is preliminary data.</text>
</comment>
<evidence type="ECO:0000259" key="2">
    <source>
        <dbReference type="Pfam" id="PF13828"/>
    </source>
</evidence>
<evidence type="ECO:0000313" key="4">
    <source>
        <dbReference type="Proteomes" id="UP000535890"/>
    </source>
</evidence>
<keyword evidence="1" id="KW-0472">Membrane</keyword>
<organism evidence="3 4">
    <name type="scientific">Actinomycetospora corticicola</name>
    <dbReference type="NCBI Taxonomy" id="663602"/>
    <lineage>
        <taxon>Bacteria</taxon>
        <taxon>Bacillati</taxon>
        <taxon>Actinomycetota</taxon>
        <taxon>Actinomycetes</taxon>
        <taxon>Pseudonocardiales</taxon>
        <taxon>Pseudonocardiaceae</taxon>
        <taxon>Actinomycetospora</taxon>
    </lineage>
</organism>
<dbReference type="Proteomes" id="UP000535890">
    <property type="component" value="Unassembled WGS sequence"/>
</dbReference>
<name>A0A7Y9J8F8_9PSEU</name>
<proteinExistence type="predicted"/>
<protein>
    <recommendedName>
        <fullName evidence="2">DUF4190 domain-containing protein</fullName>
    </recommendedName>
</protein>
<gene>
    <name evidence="3" type="ORF">BJ983_005168</name>
</gene>